<keyword evidence="1" id="KW-0472">Membrane</keyword>
<comment type="caution">
    <text evidence="2">The sequence shown here is derived from an EMBL/GenBank/DDBJ whole genome shotgun (WGS) entry which is preliminary data.</text>
</comment>
<sequence>MRIDSLLSPTSKSCQATGTLIPVFQELLVLVWAGFLALRTYAVGSGAWKSAAIVFALSMVPAGTDLYVDIKTNSYTHVVLPSFGNACWNTSYLSGNLGKILVIVTRTSLIAADLVVLFVTWSSTYRIKREADRVNMEASLSTLLLRDGTIYFVLLVLLNIAHMTCYLLSVWLDVSFFVNSFSAVIISRFLLNLRQINQPDDNEVDNPRPSFVASHASNLGFASFVGNMGEQLDFNASVDIASADRLDFEEGELNCPSDISEHGTHDELKDMHVDVELVSAGPSRC</sequence>
<dbReference type="EMBL" id="BFAD01000014">
    <property type="protein sequence ID" value="GBE88878.1"/>
    <property type="molecule type" value="Genomic_DNA"/>
</dbReference>
<feature type="transmembrane region" description="Helical" evidence="1">
    <location>
        <begin position="20"/>
        <end position="38"/>
    </location>
</feature>
<keyword evidence="3" id="KW-1185">Reference proteome</keyword>
<feature type="transmembrane region" description="Helical" evidence="1">
    <location>
        <begin position="100"/>
        <end position="122"/>
    </location>
</feature>
<dbReference type="AlphaFoldDB" id="A0A401H375"/>
<evidence type="ECO:0008006" key="4">
    <source>
        <dbReference type="Google" id="ProtNLM"/>
    </source>
</evidence>
<proteinExistence type="predicted"/>
<keyword evidence="1" id="KW-0812">Transmembrane</keyword>
<dbReference type="GeneID" id="38785795"/>
<gene>
    <name evidence="2" type="ORF">SCP_1402860</name>
</gene>
<feature type="transmembrane region" description="Helical" evidence="1">
    <location>
        <begin position="143"/>
        <end position="162"/>
    </location>
</feature>
<name>A0A401H375_9APHY</name>
<evidence type="ECO:0000313" key="2">
    <source>
        <dbReference type="EMBL" id="GBE88878.1"/>
    </source>
</evidence>
<keyword evidence="1" id="KW-1133">Transmembrane helix</keyword>
<evidence type="ECO:0000313" key="3">
    <source>
        <dbReference type="Proteomes" id="UP000287166"/>
    </source>
</evidence>
<evidence type="ECO:0000256" key="1">
    <source>
        <dbReference type="SAM" id="Phobius"/>
    </source>
</evidence>
<feature type="transmembrane region" description="Helical" evidence="1">
    <location>
        <begin position="168"/>
        <end position="191"/>
    </location>
</feature>
<dbReference type="InParanoid" id="A0A401H375"/>
<reference evidence="2 3" key="1">
    <citation type="journal article" date="2018" name="Sci. Rep.">
        <title>Genome sequence of the cauliflower mushroom Sparassis crispa (Hanabiratake) and its association with beneficial usage.</title>
        <authorList>
            <person name="Kiyama R."/>
            <person name="Furutani Y."/>
            <person name="Kawaguchi K."/>
            <person name="Nakanishi T."/>
        </authorList>
    </citation>
    <scope>NUCLEOTIDE SEQUENCE [LARGE SCALE GENOMIC DNA]</scope>
</reference>
<dbReference type="OrthoDB" id="2804045at2759"/>
<dbReference type="Proteomes" id="UP000287166">
    <property type="component" value="Unassembled WGS sequence"/>
</dbReference>
<dbReference type="RefSeq" id="XP_027619791.1">
    <property type="nucleotide sequence ID" value="XM_027763990.1"/>
</dbReference>
<organism evidence="2 3">
    <name type="scientific">Sparassis crispa</name>
    <dbReference type="NCBI Taxonomy" id="139825"/>
    <lineage>
        <taxon>Eukaryota</taxon>
        <taxon>Fungi</taxon>
        <taxon>Dikarya</taxon>
        <taxon>Basidiomycota</taxon>
        <taxon>Agaricomycotina</taxon>
        <taxon>Agaricomycetes</taxon>
        <taxon>Polyporales</taxon>
        <taxon>Sparassidaceae</taxon>
        <taxon>Sparassis</taxon>
    </lineage>
</organism>
<protein>
    <recommendedName>
        <fullName evidence="4">Transmembrane protein</fullName>
    </recommendedName>
</protein>
<accession>A0A401H375</accession>